<dbReference type="Proteomes" id="UP001153069">
    <property type="component" value="Unassembled WGS sequence"/>
</dbReference>
<comment type="caution">
    <text evidence="3">The sequence shown here is derived from an EMBL/GenBank/DDBJ whole genome shotgun (WGS) entry which is preliminary data.</text>
</comment>
<feature type="region of interest" description="Disordered" evidence="1">
    <location>
        <begin position="225"/>
        <end position="358"/>
    </location>
</feature>
<dbReference type="Pfam" id="PF20710">
    <property type="entry name" value="DUF6824"/>
    <property type="match status" value="1"/>
</dbReference>
<feature type="compositionally biased region" description="Low complexity" evidence="1">
    <location>
        <begin position="324"/>
        <end position="340"/>
    </location>
</feature>
<feature type="domain" description="DUF6824" evidence="2">
    <location>
        <begin position="49"/>
        <end position="137"/>
    </location>
</feature>
<organism evidence="3 4">
    <name type="scientific">Seminavis robusta</name>
    <dbReference type="NCBI Taxonomy" id="568900"/>
    <lineage>
        <taxon>Eukaryota</taxon>
        <taxon>Sar</taxon>
        <taxon>Stramenopiles</taxon>
        <taxon>Ochrophyta</taxon>
        <taxon>Bacillariophyta</taxon>
        <taxon>Bacillariophyceae</taxon>
        <taxon>Bacillariophycidae</taxon>
        <taxon>Naviculales</taxon>
        <taxon>Naviculaceae</taxon>
        <taxon>Seminavis</taxon>
    </lineage>
</organism>
<gene>
    <name evidence="3" type="ORF">SEMRO_1377_G267560.1</name>
</gene>
<dbReference type="EMBL" id="CAICTM010001375">
    <property type="protein sequence ID" value="CAB9523104.1"/>
    <property type="molecule type" value="Genomic_DNA"/>
</dbReference>
<evidence type="ECO:0000313" key="3">
    <source>
        <dbReference type="EMBL" id="CAB9523104.1"/>
    </source>
</evidence>
<keyword evidence="4" id="KW-1185">Reference proteome</keyword>
<protein>
    <recommendedName>
        <fullName evidence="2">DUF6824 domain-containing protein</fullName>
    </recommendedName>
</protein>
<feature type="region of interest" description="Disordered" evidence="1">
    <location>
        <begin position="147"/>
        <end position="184"/>
    </location>
</feature>
<feature type="compositionally biased region" description="Polar residues" evidence="1">
    <location>
        <begin position="167"/>
        <end position="178"/>
    </location>
</feature>
<evidence type="ECO:0000313" key="4">
    <source>
        <dbReference type="Proteomes" id="UP001153069"/>
    </source>
</evidence>
<feature type="compositionally biased region" description="Basic and acidic residues" evidence="1">
    <location>
        <begin position="309"/>
        <end position="320"/>
    </location>
</feature>
<dbReference type="AlphaFoldDB" id="A0A9N8EN97"/>
<evidence type="ECO:0000256" key="1">
    <source>
        <dbReference type="SAM" id="MobiDB-lite"/>
    </source>
</evidence>
<name>A0A9N8EN97_9STRA</name>
<feature type="compositionally biased region" description="Basic and acidic residues" evidence="1">
    <location>
        <begin position="1"/>
        <end position="47"/>
    </location>
</feature>
<proteinExistence type="predicted"/>
<feature type="region of interest" description="Disordered" evidence="1">
    <location>
        <begin position="1"/>
        <end position="56"/>
    </location>
</feature>
<dbReference type="InterPro" id="IPR049227">
    <property type="entry name" value="DUF6824"/>
</dbReference>
<accession>A0A9N8EN97</accession>
<evidence type="ECO:0000259" key="2">
    <source>
        <dbReference type="Pfam" id="PF20710"/>
    </source>
</evidence>
<sequence length="358" mass="37932">MEKDGSGGRDKKKDDAKKDDKKKDEAKPSKSEKDKKKDLSGIDHPGKNDVMFGRGGDTNYHVGNHGFRTLAEGYTQRYHEASRKEKALIVQELVNSWRNRDPPGRFLARTDPHLGDASLWHDVGTDAALKKAAKILSELSSEIRAEKKRKAKAAAALPPQKKPPPNQSQHPRTSQQQRQDLKQPAYNQVAVSAVAAAAVAAGGAAAAPLVGLGAVLGQEDAFSFPALASGQHPGDGLFDFQGHQPDGDDDDDRKMPAVPTGDLAGALDSTARQDVGTETPAGNSNRGGGVELAPGEQRREGAEDDSPESIEKDSTEERGENYPSAASLAGVFSGSSGSSSLPTNKSDSSDDTPPERIA</sequence>
<reference evidence="3" key="1">
    <citation type="submission" date="2020-06" db="EMBL/GenBank/DDBJ databases">
        <authorList>
            <consortium name="Plant Systems Biology data submission"/>
        </authorList>
    </citation>
    <scope>NUCLEOTIDE SEQUENCE</scope>
    <source>
        <strain evidence="3">D6</strain>
    </source>
</reference>